<dbReference type="STRING" id="1628148.BI198_15375"/>
<accession>A0A1E7Q9F8</accession>
<dbReference type="GO" id="GO:0003677">
    <property type="term" value="F:DNA binding"/>
    <property type="evidence" value="ECO:0007669"/>
    <property type="project" value="InterPro"/>
</dbReference>
<dbReference type="GO" id="GO:0003887">
    <property type="term" value="F:DNA-directed DNA polymerase activity"/>
    <property type="evidence" value="ECO:0007669"/>
    <property type="project" value="InterPro"/>
</dbReference>
<dbReference type="SUPFAM" id="SSF102400">
    <property type="entry name" value="DNA polymerase III chi subunit"/>
    <property type="match status" value="1"/>
</dbReference>
<reference evidence="2" key="1">
    <citation type="submission" date="2016-09" db="EMBL/GenBank/DDBJ databases">
        <authorList>
            <person name="Wan X."/>
            <person name="Hou S."/>
        </authorList>
    </citation>
    <scope>NUCLEOTIDE SEQUENCE [LARGE SCALE GENOMIC DNA]</scope>
    <source>
        <strain evidence="2">KH87</strain>
    </source>
</reference>
<evidence type="ECO:0000313" key="1">
    <source>
        <dbReference type="EMBL" id="OEY70787.1"/>
    </source>
</evidence>
<dbReference type="GO" id="GO:0032298">
    <property type="term" value="P:positive regulation of DNA-templated DNA replication initiation"/>
    <property type="evidence" value="ECO:0007669"/>
    <property type="project" value="TreeGrafter"/>
</dbReference>
<keyword evidence="2" id="KW-1185">Reference proteome</keyword>
<comment type="caution">
    <text evidence="1">The sequence shown here is derived from an EMBL/GenBank/DDBJ whole genome shotgun (WGS) entry which is preliminary data.</text>
</comment>
<dbReference type="GO" id="GO:0006260">
    <property type="term" value="P:DNA replication"/>
    <property type="evidence" value="ECO:0007669"/>
    <property type="project" value="InterPro"/>
</dbReference>
<dbReference type="Gene3D" id="3.40.50.10110">
    <property type="entry name" value="DNA polymerase III subunit chi"/>
    <property type="match status" value="1"/>
</dbReference>
<protein>
    <submittedName>
        <fullName evidence="1">DNA polymerase III subunit chi</fullName>
    </submittedName>
</protein>
<dbReference type="PANTHER" id="PTHR38767">
    <property type="entry name" value="DNA POLYMERASE III SUBUNIT CHI"/>
    <property type="match status" value="1"/>
</dbReference>
<gene>
    <name evidence="1" type="ORF">BI198_15375</name>
</gene>
<dbReference type="Proteomes" id="UP000242258">
    <property type="component" value="Unassembled WGS sequence"/>
</dbReference>
<proteinExistence type="predicted"/>
<evidence type="ECO:0000313" key="2">
    <source>
        <dbReference type="Proteomes" id="UP000242258"/>
    </source>
</evidence>
<dbReference type="OrthoDB" id="5297568at2"/>
<dbReference type="RefSeq" id="WP_070050378.1">
    <property type="nucleotide sequence ID" value="NZ_CBCSDO010000002.1"/>
</dbReference>
<dbReference type="InterPro" id="IPR036768">
    <property type="entry name" value="PolIII_chi_sf"/>
</dbReference>
<sequence length="148" mass="17005">MPVTFYVLTAAPSKQNELSITPAHFALACQLCADLYRAKQRVFVYTADQVQAEAFDQQLWQFDAERFVPHNLSGEGPNYGAAVEIGWQAPQQNRPVLINLTEHVPDFAHRYKQIIEFVPTEEHLKAQARERYKQYRQRGITPSTITID</sequence>
<dbReference type="InterPro" id="IPR007459">
    <property type="entry name" value="DNA_pol3_chi"/>
</dbReference>
<dbReference type="AlphaFoldDB" id="A0A1E7Q9F8"/>
<dbReference type="EMBL" id="MKEK01000001">
    <property type="protein sequence ID" value="OEY70787.1"/>
    <property type="molecule type" value="Genomic_DNA"/>
</dbReference>
<organism evidence="1 2">
    <name type="scientific">Rheinheimera salexigens</name>
    <dbReference type="NCBI Taxonomy" id="1628148"/>
    <lineage>
        <taxon>Bacteria</taxon>
        <taxon>Pseudomonadati</taxon>
        <taxon>Pseudomonadota</taxon>
        <taxon>Gammaproteobacteria</taxon>
        <taxon>Chromatiales</taxon>
        <taxon>Chromatiaceae</taxon>
        <taxon>Rheinheimera</taxon>
    </lineage>
</organism>
<dbReference type="PANTHER" id="PTHR38767:SF1">
    <property type="entry name" value="DNA POLYMERASE III SUBUNIT CHI"/>
    <property type="match status" value="1"/>
</dbReference>
<dbReference type="Pfam" id="PF04364">
    <property type="entry name" value="DNA_pol3_chi"/>
    <property type="match status" value="1"/>
</dbReference>
<name>A0A1E7Q9F8_9GAMM</name>